<evidence type="ECO:0000313" key="2">
    <source>
        <dbReference type="Proteomes" id="UP001153334"/>
    </source>
</evidence>
<comment type="caution">
    <text evidence="1">The sequence shown here is derived from an EMBL/GenBank/DDBJ whole genome shotgun (WGS) entry which is preliminary data.</text>
</comment>
<dbReference type="EMBL" id="JAPESX010001546">
    <property type="protein sequence ID" value="KAJ8113299.1"/>
    <property type="molecule type" value="Genomic_DNA"/>
</dbReference>
<sequence length="984" mass="112355">MQVLGIESAPPLELSISSGSKIEPDNGTSAFQAGHLKDAINTGLSPEVKDMVNGKSQLKSKCNQEDAIGGEMIIRDYQKSPWKQLDSDTDSSSSDTDDSMFIPLPAATGNQMASPLLQMRRQNADRKLKQAKSYARLIEARIQKLEQDVWGLGNSNQEFRWSKDQNNPIGLQEYPKRIRLSVAVLGWTEFNRRILINRKDTPGKWRHRPELGDDPGHAIEVLTEEPCYGISLPKLGKQDLNELQSRSIHTDLAVSYAEPYQIRIRSPSLLDFLKGITGCDVTIGRYKHRLLLIRPFKLLVRFAQDIRNHIVKIEEGRRNVETDKYLGRAVELQQGVNPDVTKIAFNELWYIFKPGYEIRSPGESQIQIYRIIKVTGGRDSLTVRVPPEFRHTAKPSNETVSEGSFVIECFYINFDGTNFGPVKTTFKIPKFDDERDIKMLPVIPLQCYTTEAEIHEKLLRRGEKFIELSNPTTRVHRKYKGLTLDRSTEQVDSEVIIDFELAFIQTKFDKPVFGVQELTSDNLREFMFTPTKDHICPEPGCCGNDITFVDYQIDEMERASFKNRHRYLFDNLEHRAQLKPEHMILLPPYVYGFILRTRRWATFDINRLEEIPRSEEGWNNLVIKDYIKNTVLALVKNHELAQGRQEITRGALSSVDLVQGKGRGLIMLLHGEPGVGKTSTAECVAALTGRPLFPITCGDIGDKAETVETNLEKNFQLAHKWGCVLLLDEADIFLSARTVDDIQRNAIVSGKSTMTKIKPVANEHLAVFLRTLEYYSGILFLTTNRVGKIDRAFKSRIHIWKNNIQRVEGEFATEGKKIRCKKDEIIEFAKEHYEELKRQIRNAFQTAIAIAIYNSKQTSSNDNGDIPILDASQFKMVARSAKQFDKYLKEASAHTDADFAKFARERDDQYPSSSEDEEKDSKKLSRKRRKSSKKRKWRGRDRSDDDSEGSGSQKSTDEESEDIDSTSDGDDGESRRQKKKKKRV</sequence>
<evidence type="ECO:0000313" key="1">
    <source>
        <dbReference type="EMBL" id="KAJ8113299.1"/>
    </source>
</evidence>
<keyword evidence="2" id="KW-1185">Reference proteome</keyword>
<reference evidence="1" key="1">
    <citation type="submission" date="2022-11" db="EMBL/GenBank/DDBJ databases">
        <title>Genome Sequence of Nemania bipapillata.</title>
        <authorList>
            <person name="Buettner E."/>
        </authorList>
    </citation>
    <scope>NUCLEOTIDE SEQUENCE</scope>
    <source>
        <strain evidence="1">CP14</strain>
    </source>
</reference>
<gene>
    <name evidence="1" type="ORF">ONZ43_g5184</name>
</gene>
<proteinExistence type="predicted"/>
<protein>
    <submittedName>
        <fullName evidence="1">Uncharacterized protein</fullName>
    </submittedName>
</protein>
<dbReference type="Proteomes" id="UP001153334">
    <property type="component" value="Unassembled WGS sequence"/>
</dbReference>
<name>A0ACC2IDM5_9PEZI</name>
<organism evidence="1 2">
    <name type="scientific">Nemania bipapillata</name>
    <dbReference type="NCBI Taxonomy" id="110536"/>
    <lineage>
        <taxon>Eukaryota</taxon>
        <taxon>Fungi</taxon>
        <taxon>Dikarya</taxon>
        <taxon>Ascomycota</taxon>
        <taxon>Pezizomycotina</taxon>
        <taxon>Sordariomycetes</taxon>
        <taxon>Xylariomycetidae</taxon>
        <taxon>Xylariales</taxon>
        <taxon>Xylariaceae</taxon>
        <taxon>Nemania</taxon>
    </lineage>
</organism>
<accession>A0ACC2IDM5</accession>